<dbReference type="EnsemblPlants" id="AVESA.00010b.r2.4DG0736470.2">
    <property type="protein sequence ID" value="AVESA.00010b.r2.4DG0736470.2.CDS"/>
    <property type="gene ID" value="AVESA.00010b.r2.4DG0736470"/>
</dbReference>
<accession>A0ACD5X588</accession>
<evidence type="ECO:0000313" key="2">
    <source>
        <dbReference type="Proteomes" id="UP001732700"/>
    </source>
</evidence>
<sequence>MRAVTTARVANGGSPTVLHRPGSPAPESSLRCSGGKTGFPARRLFDGMPKHKRKKASRVGRTDRISALPDAMLQHVLSFLQAQEAVQSCVLARRWRYLWKSIPVLRLTCFRPVNESREFMDYLLVLRDRSPLNACLFNFSKFLEGDGHYVNLWIRYALLCQVRVLSVAFRDGFKCFSMARLPVISQNLTNLELASVQLNDKFLDFSSCPSLEELKMTKCSIPIKEIFSHSLKRLSIEECRFYDGDGARRLRISVPSLTSLQLIDADGKTPFLEDMPVLVKATIRFTRVCWDTVGEAAPLDVCSDNSCECCYSYRDTPAEHDYCYDVSCECCYGCDDNKDGSVVLKSLSAATDLKLIAEPELVLLQLHLSLLLIILSVFFHSLKTCKFVHKWVASIILYQYITSCDLGVHHTIRTVKFMKFMYIIYLLHKNKSPIAHGQW</sequence>
<organism evidence="1 2">
    <name type="scientific">Avena sativa</name>
    <name type="common">Oat</name>
    <dbReference type="NCBI Taxonomy" id="4498"/>
    <lineage>
        <taxon>Eukaryota</taxon>
        <taxon>Viridiplantae</taxon>
        <taxon>Streptophyta</taxon>
        <taxon>Embryophyta</taxon>
        <taxon>Tracheophyta</taxon>
        <taxon>Spermatophyta</taxon>
        <taxon>Magnoliopsida</taxon>
        <taxon>Liliopsida</taxon>
        <taxon>Poales</taxon>
        <taxon>Poaceae</taxon>
        <taxon>BOP clade</taxon>
        <taxon>Pooideae</taxon>
        <taxon>Poodae</taxon>
        <taxon>Poeae</taxon>
        <taxon>Poeae Chloroplast Group 1 (Aveneae type)</taxon>
        <taxon>Aveninae</taxon>
        <taxon>Avena</taxon>
    </lineage>
</organism>
<reference evidence="1" key="2">
    <citation type="submission" date="2025-09" db="UniProtKB">
        <authorList>
            <consortium name="EnsemblPlants"/>
        </authorList>
    </citation>
    <scope>IDENTIFICATION</scope>
</reference>
<proteinExistence type="predicted"/>
<protein>
    <submittedName>
        <fullName evidence="1">Uncharacterized protein</fullName>
    </submittedName>
</protein>
<reference evidence="1" key="1">
    <citation type="submission" date="2021-05" db="EMBL/GenBank/DDBJ databases">
        <authorList>
            <person name="Scholz U."/>
            <person name="Mascher M."/>
            <person name="Fiebig A."/>
        </authorList>
    </citation>
    <scope>NUCLEOTIDE SEQUENCE [LARGE SCALE GENOMIC DNA]</scope>
</reference>
<keyword evidence="2" id="KW-1185">Reference proteome</keyword>
<name>A0ACD5X588_AVESA</name>
<evidence type="ECO:0000313" key="1">
    <source>
        <dbReference type="EnsemblPlants" id="AVESA.00010b.r2.4DG0736470.2.CDS"/>
    </source>
</evidence>
<dbReference type="Proteomes" id="UP001732700">
    <property type="component" value="Chromosome 4D"/>
</dbReference>